<name>A0A328HA17_ARTGO</name>
<sequence>MSIVLVFAVALLWLAVPVLLLSRINRDARRAWRQQRKALRMKERDSHRSHVPKRAVLARKRGLKAARRRSESKPPALPSAS</sequence>
<organism evidence="2 3">
    <name type="scientific">Arthrobacter globiformis</name>
    <dbReference type="NCBI Taxonomy" id="1665"/>
    <lineage>
        <taxon>Bacteria</taxon>
        <taxon>Bacillati</taxon>
        <taxon>Actinomycetota</taxon>
        <taxon>Actinomycetes</taxon>
        <taxon>Micrococcales</taxon>
        <taxon>Micrococcaceae</taxon>
        <taxon>Arthrobacter</taxon>
    </lineage>
</organism>
<dbReference type="EMBL" id="QLNP01000104">
    <property type="protein sequence ID" value="RAM35417.1"/>
    <property type="molecule type" value="Genomic_DNA"/>
</dbReference>
<accession>A0A328HA17</accession>
<protein>
    <submittedName>
        <fullName evidence="2">Uncharacterized protein</fullName>
    </submittedName>
</protein>
<evidence type="ECO:0000313" key="2">
    <source>
        <dbReference type="EMBL" id="RAM35417.1"/>
    </source>
</evidence>
<evidence type="ECO:0000256" key="1">
    <source>
        <dbReference type="SAM" id="MobiDB-lite"/>
    </source>
</evidence>
<reference evidence="2 3" key="1">
    <citation type="submission" date="2018-04" db="EMBL/GenBank/DDBJ databases">
        <title>Bacteria isolated from cave deposits of Manipur.</title>
        <authorList>
            <person name="Sahoo D."/>
            <person name="Sarangthem I."/>
            <person name="Nandeibam J."/>
        </authorList>
    </citation>
    <scope>NUCLEOTIDE SEQUENCE [LARGE SCALE GENOMIC DNA]</scope>
    <source>
        <strain evidence="3">mrc11</strain>
    </source>
</reference>
<evidence type="ECO:0000313" key="3">
    <source>
        <dbReference type="Proteomes" id="UP000249166"/>
    </source>
</evidence>
<dbReference type="AlphaFoldDB" id="A0A328HA17"/>
<proteinExistence type="predicted"/>
<gene>
    <name evidence="2" type="ORF">DBZ45_20530</name>
</gene>
<dbReference type="Proteomes" id="UP000249166">
    <property type="component" value="Unassembled WGS sequence"/>
</dbReference>
<feature type="region of interest" description="Disordered" evidence="1">
    <location>
        <begin position="38"/>
        <end position="81"/>
    </location>
</feature>
<comment type="caution">
    <text evidence="2">The sequence shown here is derived from an EMBL/GenBank/DDBJ whole genome shotgun (WGS) entry which is preliminary data.</text>
</comment>
<feature type="compositionally biased region" description="Basic residues" evidence="1">
    <location>
        <begin position="49"/>
        <end position="67"/>
    </location>
</feature>